<evidence type="ECO:0000313" key="2">
    <source>
        <dbReference type="EMBL" id="BAH76950.1"/>
    </source>
</evidence>
<name>C4XKL0_SOLM1</name>
<organism evidence="2 3">
    <name type="scientific">Solidesulfovibrio magneticus (strain ATCC 700980 / DSM 13731 / RS-1)</name>
    <name type="common">Desulfovibrio magneticus</name>
    <dbReference type="NCBI Taxonomy" id="573370"/>
    <lineage>
        <taxon>Bacteria</taxon>
        <taxon>Pseudomonadati</taxon>
        <taxon>Thermodesulfobacteriota</taxon>
        <taxon>Desulfovibrionia</taxon>
        <taxon>Desulfovibrionales</taxon>
        <taxon>Desulfovibrionaceae</taxon>
        <taxon>Solidesulfovibrio</taxon>
    </lineage>
</organism>
<dbReference type="RefSeq" id="WP_015862098.1">
    <property type="nucleotide sequence ID" value="NC_012796.1"/>
</dbReference>
<proteinExistence type="predicted"/>
<dbReference type="AlphaFoldDB" id="C4XKL0"/>
<reference evidence="2 3" key="1">
    <citation type="journal article" date="2009" name="Genome Res.">
        <title>Whole genome sequence of Desulfovibrio magneticus strain RS-1 revealed common gene clusters in magnetotactic bacteria.</title>
        <authorList>
            <person name="Nakazawa H."/>
            <person name="Arakaki A."/>
            <person name="Narita-Yamada S."/>
            <person name="Yashiro I."/>
            <person name="Jinno K."/>
            <person name="Aoki N."/>
            <person name="Tsuruyama A."/>
            <person name="Okamura Y."/>
            <person name="Tanikawa S."/>
            <person name="Fujita N."/>
            <person name="Takeyama H."/>
            <person name="Matsunaga T."/>
        </authorList>
    </citation>
    <scope>NUCLEOTIDE SEQUENCE [LARGE SCALE GENOMIC DNA]</scope>
    <source>
        <strain evidence="3">ATCC 700980 / DSM 13731 / RS-1</strain>
    </source>
</reference>
<evidence type="ECO:0000256" key="1">
    <source>
        <dbReference type="SAM" id="Phobius"/>
    </source>
</evidence>
<dbReference type="OrthoDB" id="5461202at2"/>
<keyword evidence="1" id="KW-1133">Transmembrane helix</keyword>
<dbReference type="Proteomes" id="UP000009071">
    <property type="component" value="Chromosome"/>
</dbReference>
<keyword evidence="1" id="KW-0812">Transmembrane</keyword>
<dbReference type="KEGG" id="dma:DMR_34590"/>
<keyword evidence="3" id="KW-1185">Reference proteome</keyword>
<gene>
    <name evidence="2" type="ordered locus">DMR_34590</name>
</gene>
<evidence type="ECO:0000313" key="3">
    <source>
        <dbReference type="Proteomes" id="UP000009071"/>
    </source>
</evidence>
<sequence length="60" mass="6702">MDLFSMGVIIAGIVLGAAVTVTILRAKRRRSPPVAGRFDFDGYKEGELDKRGLIDRTKWH</sequence>
<dbReference type="EMBL" id="AP010904">
    <property type="protein sequence ID" value="BAH76950.1"/>
    <property type="molecule type" value="Genomic_DNA"/>
</dbReference>
<dbReference type="HOGENOM" id="CLU_210873_0_0_7"/>
<accession>C4XKL0</accession>
<keyword evidence="1" id="KW-0472">Membrane</keyword>
<protein>
    <submittedName>
        <fullName evidence="2">Uncharacterized protein</fullName>
    </submittedName>
</protein>
<feature type="transmembrane region" description="Helical" evidence="1">
    <location>
        <begin position="6"/>
        <end position="24"/>
    </location>
</feature>